<keyword evidence="2" id="KW-1185">Reference proteome</keyword>
<dbReference type="CDD" id="cd22233">
    <property type="entry name" value="RHH_CopAso-like"/>
    <property type="match status" value="1"/>
</dbReference>
<organism evidence="1 2">
    <name type="scientific">Elstera cyanobacteriorum</name>
    <dbReference type="NCBI Taxonomy" id="2022747"/>
    <lineage>
        <taxon>Bacteria</taxon>
        <taxon>Pseudomonadati</taxon>
        <taxon>Pseudomonadota</taxon>
        <taxon>Alphaproteobacteria</taxon>
        <taxon>Rhodospirillales</taxon>
        <taxon>Rhodospirillaceae</taxon>
        <taxon>Elstera</taxon>
    </lineage>
</organism>
<comment type="caution">
    <text evidence="1">The sequence shown here is derived from an EMBL/GenBank/DDBJ whole genome shotgun (WGS) entry which is preliminary data.</text>
</comment>
<accession>A0A255XIC0</accession>
<dbReference type="InterPro" id="IPR010985">
    <property type="entry name" value="Ribbon_hlx_hlx"/>
</dbReference>
<dbReference type="SUPFAM" id="SSF47598">
    <property type="entry name" value="Ribbon-helix-helix"/>
    <property type="match status" value="1"/>
</dbReference>
<protein>
    <submittedName>
        <fullName evidence="1">CopG family transcriptional regulator</fullName>
    </submittedName>
</protein>
<dbReference type="Proteomes" id="UP000216361">
    <property type="component" value="Unassembled WGS sequence"/>
</dbReference>
<proteinExistence type="predicted"/>
<dbReference type="InterPro" id="IPR052991">
    <property type="entry name" value="Non-func_TypeII_TA_Antitoxin"/>
</dbReference>
<evidence type="ECO:0000313" key="2">
    <source>
        <dbReference type="Proteomes" id="UP000216361"/>
    </source>
</evidence>
<dbReference type="PANTHER" id="PTHR40688">
    <property type="match status" value="1"/>
</dbReference>
<reference evidence="1 2" key="1">
    <citation type="submission" date="2017-07" db="EMBL/GenBank/DDBJ databases">
        <title>Elstera cyanobacteriorum sp. nov., a novel bacterium isolated from cyanobacterial aggregates in a eutrophic lake.</title>
        <authorList>
            <person name="Cai H."/>
        </authorList>
    </citation>
    <scope>NUCLEOTIDE SEQUENCE [LARGE SCALE GENOMIC DNA]</scope>
    <source>
        <strain evidence="1 2">TH019</strain>
    </source>
</reference>
<dbReference type="EMBL" id="NOXS01000035">
    <property type="protein sequence ID" value="OYQ16641.1"/>
    <property type="molecule type" value="Genomic_DNA"/>
</dbReference>
<dbReference type="OrthoDB" id="5298181at2"/>
<dbReference type="PANTHER" id="PTHR40688:SF2">
    <property type="entry name" value="RIBBON-HELIX-HELIX PROTEIN COPG DOMAIN-CONTAINING PROTEIN"/>
    <property type="match status" value="1"/>
</dbReference>
<gene>
    <name evidence="1" type="ORF">CHR90_16750</name>
</gene>
<sequence>MAQSETRVLTAAIPAALADKLAIMAAERDQSPDAIVRQALSAWVEDEEERYRLTLKAIAQIDAGQYVEDAEVQAWLASLGTDTPLPRPRPK</sequence>
<dbReference type="AlphaFoldDB" id="A0A255XIC0"/>
<name>A0A255XIC0_9PROT</name>
<evidence type="ECO:0000313" key="1">
    <source>
        <dbReference type="EMBL" id="OYQ16641.1"/>
    </source>
</evidence>
<dbReference type="GO" id="GO:0006355">
    <property type="term" value="P:regulation of DNA-templated transcription"/>
    <property type="evidence" value="ECO:0007669"/>
    <property type="project" value="InterPro"/>
</dbReference>
<dbReference type="RefSeq" id="WP_094410278.1">
    <property type="nucleotide sequence ID" value="NZ_BMJZ01000003.1"/>
</dbReference>